<gene>
    <name evidence="2" type="ORF">GCM10009716_11570</name>
</gene>
<evidence type="ECO:0000256" key="1">
    <source>
        <dbReference type="SAM" id="MobiDB-lite"/>
    </source>
</evidence>
<name>A0ABN2NUB9_9ACTN</name>
<sequence length="91" mass="9426">MVSGIEAPALDSTPAAVKPAPATAAAASVASSFFMARTVLLLVNRSVWGHARFGRRMTSPVGRAVGVSATQARHTGGRQPPTARRAETLRS</sequence>
<accession>A0ABN2NUB9</accession>
<comment type="caution">
    <text evidence="2">The sequence shown here is derived from an EMBL/GenBank/DDBJ whole genome shotgun (WGS) entry which is preliminary data.</text>
</comment>
<reference evidence="2 3" key="1">
    <citation type="journal article" date="2019" name="Int. J. Syst. Evol. Microbiol.">
        <title>The Global Catalogue of Microorganisms (GCM) 10K type strain sequencing project: providing services to taxonomists for standard genome sequencing and annotation.</title>
        <authorList>
            <consortium name="The Broad Institute Genomics Platform"/>
            <consortium name="The Broad Institute Genome Sequencing Center for Infectious Disease"/>
            <person name="Wu L."/>
            <person name="Ma J."/>
        </authorList>
    </citation>
    <scope>NUCLEOTIDE SEQUENCE [LARGE SCALE GENOMIC DNA]</scope>
    <source>
        <strain evidence="2 3">JCM 13581</strain>
    </source>
</reference>
<feature type="region of interest" description="Disordered" evidence="1">
    <location>
        <begin position="68"/>
        <end position="91"/>
    </location>
</feature>
<protein>
    <submittedName>
        <fullName evidence="2">Uncharacterized protein</fullName>
    </submittedName>
</protein>
<feature type="region of interest" description="Disordered" evidence="1">
    <location>
        <begin position="1"/>
        <end position="20"/>
    </location>
</feature>
<proteinExistence type="predicted"/>
<dbReference type="EMBL" id="BAAAMJ010000010">
    <property type="protein sequence ID" value="GAA1903293.1"/>
    <property type="molecule type" value="Genomic_DNA"/>
</dbReference>
<dbReference type="Proteomes" id="UP001501303">
    <property type="component" value="Unassembled WGS sequence"/>
</dbReference>
<keyword evidence="3" id="KW-1185">Reference proteome</keyword>
<evidence type="ECO:0000313" key="2">
    <source>
        <dbReference type="EMBL" id="GAA1903293.1"/>
    </source>
</evidence>
<organism evidence="2 3">
    <name type="scientific">Streptomyces sodiiphilus</name>
    <dbReference type="NCBI Taxonomy" id="226217"/>
    <lineage>
        <taxon>Bacteria</taxon>
        <taxon>Bacillati</taxon>
        <taxon>Actinomycetota</taxon>
        <taxon>Actinomycetes</taxon>
        <taxon>Kitasatosporales</taxon>
        <taxon>Streptomycetaceae</taxon>
        <taxon>Streptomyces</taxon>
    </lineage>
</organism>
<evidence type="ECO:0000313" key="3">
    <source>
        <dbReference type="Proteomes" id="UP001501303"/>
    </source>
</evidence>